<dbReference type="RefSeq" id="WP_096650217.1">
    <property type="nucleotide sequence ID" value="NZ_NWUX01000001.1"/>
</dbReference>
<evidence type="ECO:0000256" key="6">
    <source>
        <dbReference type="ARBA" id="ARBA00023125"/>
    </source>
</evidence>
<organism evidence="12 13">
    <name type="scientific">Vreelandella nigrificans</name>
    <dbReference type="NCBI Taxonomy" id="2042704"/>
    <lineage>
        <taxon>Bacteria</taxon>
        <taxon>Pseudomonadati</taxon>
        <taxon>Pseudomonadota</taxon>
        <taxon>Gammaproteobacteria</taxon>
        <taxon>Oceanospirillales</taxon>
        <taxon>Halomonadaceae</taxon>
        <taxon>Vreelandella</taxon>
    </lineage>
</organism>
<keyword evidence="4" id="KW-0159">Chromosome partition</keyword>
<evidence type="ECO:0000256" key="7">
    <source>
        <dbReference type="ARBA" id="ARBA00023172"/>
    </source>
</evidence>
<dbReference type="InterPro" id="IPR050090">
    <property type="entry name" value="Tyrosine_recombinase_XerCD"/>
</dbReference>
<evidence type="ECO:0000256" key="5">
    <source>
        <dbReference type="ARBA" id="ARBA00022908"/>
    </source>
</evidence>
<dbReference type="GO" id="GO:0003677">
    <property type="term" value="F:DNA binding"/>
    <property type="evidence" value="ECO:0007669"/>
    <property type="project" value="UniProtKB-UniRule"/>
</dbReference>
<evidence type="ECO:0000256" key="4">
    <source>
        <dbReference type="ARBA" id="ARBA00022829"/>
    </source>
</evidence>
<reference evidence="13" key="1">
    <citation type="submission" date="2017-09" db="EMBL/GenBank/DDBJ databases">
        <authorList>
            <person name="Cho G.-S."/>
            <person name="Oguntoyinbo F.A."/>
            <person name="Cnockaert M."/>
            <person name="Kabisch J."/>
            <person name="Neve H."/>
            <person name="Bockelmann W."/>
            <person name="Wenning M."/>
            <person name="Franz C.M."/>
            <person name="Vandamme P."/>
        </authorList>
    </citation>
    <scope>NUCLEOTIDE SEQUENCE [LARGE SCALE GENOMIC DNA]</scope>
    <source>
        <strain evidence="13">MBT G8648</strain>
    </source>
</reference>
<dbReference type="PANTHER" id="PTHR30349">
    <property type="entry name" value="PHAGE INTEGRASE-RELATED"/>
    <property type="match status" value="1"/>
</dbReference>
<keyword evidence="8" id="KW-0131">Cell cycle</keyword>
<dbReference type="Gene3D" id="1.10.443.10">
    <property type="entry name" value="Intergrase catalytic core"/>
    <property type="match status" value="1"/>
</dbReference>
<evidence type="ECO:0000259" key="11">
    <source>
        <dbReference type="PROSITE" id="PS51900"/>
    </source>
</evidence>
<dbReference type="SUPFAM" id="SSF56349">
    <property type="entry name" value="DNA breaking-rejoining enzymes"/>
    <property type="match status" value="1"/>
</dbReference>
<evidence type="ECO:0000256" key="9">
    <source>
        <dbReference type="PROSITE-ProRule" id="PRU01248"/>
    </source>
</evidence>
<dbReference type="InterPro" id="IPR044068">
    <property type="entry name" value="CB"/>
</dbReference>
<evidence type="ECO:0000259" key="10">
    <source>
        <dbReference type="PROSITE" id="PS51898"/>
    </source>
</evidence>
<comment type="subcellular location">
    <subcellularLocation>
        <location evidence="1">Cytoplasm</location>
    </subcellularLocation>
</comment>
<keyword evidence="2" id="KW-0963">Cytoplasm</keyword>
<accession>A0A2A4HTQ4</accession>
<keyword evidence="6 9" id="KW-0238">DNA-binding</keyword>
<dbReference type="EMBL" id="NWUX01000001">
    <property type="protein sequence ID" value="PCF97777.1"/>
    <property type="molecule type" value="Genomic_DNA"/>
</dbReference>
<dbReference type="GO" id="GO:0006310">
    <property type="term" value="P:DNA recombination"/>
    <property type="evidence" value="ECO:0007669"/>
    <property type="project" value="UniProtKB-KW"/>
</dbReference>
<dbReference type="Pfam" id="PF00589">
    <property type="entry name" value="Phage_integrase"/>
    <property type="match status" value="1"/>
</dbReference>
<evidence type="ECO:0000256" key="2">
    <source>
        <dbReference type="ARBA" id="ARBA00022490"/>
    </source>
</evidence>
<dbReference type="GO" id="GO:0015074">
    <property type="term" value="P:DNA integration"/>
    <property type="evidence" value="ECO:0007669"/>
    <property type="project" value="UniProtKB-KW"/>
</dbReference>
<keyword evidence="7" id="KW-0233">DNA recombination</keyword>
<dbReference type="GO" id="GO:0005737">
    <property type="term" value="C:cytoplasm"/>
    <property type="evidence" value="ECO:0007669"/>
    <property type="project" value="UniProtKB-SubCell"/>
</dbReference>
<comment type="caution">
    <text evidence="12">The sequence shown here is derived from an EMBL/GenBank/DDBJ whole genome shotgun (WGS) entry which is preliminary data.</text>
</comment>
<dbReference type="CDD" id="cd00397">
    <property type="entry name" value="DNA_BRE_C"/>
    <property type="match status" value="1"/>
</dbReference>
<dbReference type="AlphaFoldDB" id="A0A2A4HTQ4"/>
<protein>
    <submittedName>
        <fullName evidence="12">Integrase</fullName>
    </submittedName>
</protein>
<dbReference type="PROSITE" id="PS51900">
    <property type="entry name" value="CB"/>
    <property type="match status" value="1"/>
</dbReference>
<feature type="domain" description="Tyr recombinase" evidence="10">
    <location>
        <begin position="144"/>
        <end position="355"/>
    </location>
</feature>
<dbReference type="InterPro" id="IPR002104">
    <property type="entry name" value="Integrase_catalytic"/>
</dbReference>
<dbReference type="InterPro" id="IPR011010">
    <property type="entry name" value="DNA_brk_join_enz"/>
</dbReference>
<gene>
    <name evidence="12" type="ORF">CPA45_02590</name>
</gene>
<dbReference type="Proteomes" id="UP000218677">
    <property type="component" value="Unassembled WGS sequence"/>
</dbReference>
<dbReference type="Gene3D" id="1.10.150.130">
    <property type="match status" value="1"/>
</dbReference>
<dbReference type="PANTHER" id="PTHR30349:SF77">
    <property type="entry name" value="TYROSINE RECOMBINASE XERC"/>
    <property type="match status" value="1"/>
</dbReference>
<dbReference type="PROSITE" id="PS51898">
    <property type="entry name" value="TYR_RECOMBINASE"/>
    <property type="match status" value="1"/>
</dbReference>
<sequence length="366" mass="43033">MFEATDGVLRIEAKSDAQAVAAWLAEYQDSPQTLKSYRREAERLLLWLTSHGIALRDINRETLRQFEIFLEDPQPRERWVGPAKSRHHPQWRPFRNGLSPASRRQSLTILQGLFSWLVEAGWINHNPFVLMRDKARRLNHQAQRIERYLERELWEWLWLWVNEPPKTQNPRTLYEHARRRFIFGFAYLLAPRISEMSAAQMGDFQQREGRWWWVVVGKGNKLARIPAPNDMLDCLQEWRRCLGLAGLPEYQEISPAIRALDGQRGISDNQVYRLIRKTFSDAADALEEQGGNPTHISALRQATPHWLRHTSITHQAQSGVSLRYLAESARHARIDTTTRYLHTEEAEWHYEQQRHRLGQTDPKERG</sequence>
<keyword evidence="13" id="KW-1185">Reference proteome</keyword>
<dbReference type="GO" id="GO:0007059">
    <property type="term" value="P:chromosome segregation"/>
    <property type="evidence" value="ECO:0007669"/>
    <property type="project" value="UniProtKB-KW"/>
</dbReference>
<evidence type="ECO:0000313" key="12">
    <source>
        <dbReference type="EMBL" id="PCF97777.1"/>
    </source>
</evidence>
<evidence type="ECO:0000256" key="8">
    <source>
        <dbReference type="ARBA" id="ARBA00023306"/>
    </source>
</evidence>
<keyword evidence="3" id="KW-0132">Cell division</keyword>
<proteinExistence type="predicted"/>
<evidence type="ECO:0000313" key="13">
    <source>
        <dbReference type="Proteomes" id="UP000218677"/>
    </source>
</evidence>
<keyword evidence="5" id="KW-0229">DNA integration</keyword>
<name>A0A2A4HTQ4_9GAMM</name>
<dbReference type="GO" id="GO:0051301">
    <property type="term" value="P:cell division"/>
    <property type="evidence" value="ECO:0007669"/>
    <property type="project" value="UniProtKB-KW"/>
</dbReference>
<feature type="domain" description="Core-binding (CB)" evidence="11">
    <location>
        <begin position="14"/>
        <end position="118"/>
    </location>
</feature>
<evidence type="ECO:0000256" key="3">
    <source>
        <dbReference type="ARBA" id="ARBA00022618"/>
    </source>
</evidence>
<dbReference type="InterPro" id="IPR013762">
    <property type="entry name" value="Integrase-like_cat_sf"/>
</dbReference>
<dbReference type="InterPro" id="IPR010998">
    <property type="entry name" value="Integrase_recombinase_N"/>
</dbReference>
<evidence type="ECO:0000256" key="1">
    <source>
        <dbReference type="ARBA" id="ARBA00004496"/>
    </source>
</evidence>
<dbReference type="OrthoDB" id="8610787at2"/>